<keyword evidence="3" id="KW-1185">Reference proteome</keyword>
<dbReference type="AlphaFoldDB" id="A0AAD7RST7"/>
<gene>
    <name evidence="2" type="ORF">AAFF_G00114520</name>
</gene>
<sequence>MGVEQKCGVVSEDDAHSSTSGSRGPLGAPRQAGDNTRRTDPLRSIETRFAGLFGPLCQSHVETCAAESSRRVSPRCRPFSAVSEMAAHVPERMHGEIGVR</sequence>
<accession>A0AAD7RST7</accession>
<feature type="region of interest" description="Disordered" evidence="1">
    <location>
        <begin position="1"/>
        <end position="43"/>
    </location>
</feature>
<evidence type="ECO:0000256" key="1">
    <source>
        <dbReference type="SAM" id="MobiDB-lite"/>
    </source>
</evidence>
<dbReference type="Proteomes" id="UP001221898">
    <property type="component" value="Unassembled WGS sequence"/>
</dbReference>
<name>A0AAD7RST7_9TELE</name>
<organism evidence="2 3">
    <name type="scientific">Aldrovandia affinis</name>
    <dbReference type="NCBI Taxonomy" id="143900"/>
    <lineage>
        <taxon>Eukaryota</taxon>
        <taxon>Metazoa</taxon>
        <taxon>Chordata</taxon>
        <taxon>Craniata</taxon>
        <taxon>Vertebrata</taxon>
        <taxon>Euteleostomi</taxon>
        <taxon>Actinopterygii</taxon>
        <taxon>Neopterygii</taxon>
        <taxon>Teleostei</taxon>
        <taxon>Notacanthiformes</taxon>
        <taxon>Halosauridae</taxon>
        <taxon>Aldrovandia</taxon>
    </lineage>
</organism>
<proteinExistence type="predicted"/>
<evidence type="ECO:0000313" key="3">
    <source>
        <dbReference type="Proteomes" id="UP001221898"/>
    </source>
</evidence>
<dbReference type="EMBL" id="JAINUG010000178">
    <property type="protein sequence ID" value="KAJ8389746.1"/>
    <property type="molecule type" value="Genomic_DNA"/>
</dbReference>
<evidence type="ECO:0000313" key="2">
    <source>
        <dbReference type="EMBL" id="KAJ8389746.1"/>
    </source>
</evidence>
<protein>
    <submittedName>
        <fullName evidence="2">Uncharacterized protein</fullName>
    </submittedName>
</protein>
<comment type="caution">
    <text evidence="2">The sequence shown here is derived from an EMBL/GenBank/DDBJ whole genome shotgun (WGS) entry which is preliminary data.</text>
</comment>
<reference evidence="2" key="1">
    <citation type="journal article" date="2023" name="Science">
        <title>Genome structures resolve the early diversification of teleost fishes.</title>
        <authorList>
            <person name="Parey E."/>
            <person name="Louis A."/>
            <person name="Montfort J."/>
            <person name="Bouchez O."/>
            <person name="Roques C."/>
            <person name="Iampietro C."/>
            <person name="Lluch J."/>
            <person name="Castinel A."/>
            <person name="Donnadieu C."/>
            <person name="Desvignes T."/>
            <person name="Floi Bucao C."/>
            <person name="Jouanno E."/>
            <person name="Wen M."/>
            <person name="Mejri S."/>
            <person name="Dirks R."/>
            <person name="Jansen H."/>
            <person name="Henkel C."/>
            <person name="Chen W.J."/>
            <person name="Zahm M."/>
            <person name="Cabau C."/>
            <person name="Klopp C."/>
            <person name="Thompson A.W."/>
            <person name="Robinson-Rechavi M."/>
            <person name="Braasch I."/>
            <person name="Lecointre G."/>
            <person name="Bobe J."/>
            <person name="Postlethwait J.H."/>
            <person name="Berthelot C."/>
            <person name="Roest Crollius H."/>
            <person name="Guiguen Y."/>
        </authorList>
    </citation>
    <scope>NUCLEOTIDE SEQUENCE</scope>
    <source>
        <strain evidence="2">NC1722</strain>
    </source>
</reference>